<dbReference type="AlphaFoldDB" id="A0A316W2Z5"/>
<dbReference type="Proteomes" id="UP000245783">
    <property type="component" value="Unassembled WGS sequence"/>
</dbReference>
<dbReference type="PANTHER" id="PTHR38110:SF1">
    <property type="entry name" value="THIOESTERASE DOMAIN-CONTAINING PROTEIN"/>
    <property type="match status" value="1"/>
</dbReference>
<reference evidence="3 4" key="1">
    <citation type="journal article" date="2018" name="Mol. Biol. Evol.">
        <title>Broad Genomic Sampling Reveals a Smut Pathogenic Ancestry of the Fungal Clade Ustilaginomycotina.</title>
        <authorList>
            <person name="Kijpornyongpan T."/>
            <person name="Mondo S.J."/>
            <person name="Barry K."/>
            <person name="Sandor L."/>
            <person name="Lee J."/>
            <person name="Lipzen A."/>
            <person name="Pangilinan J."/>
            <person name="LaButti K."/>
            <person name="Hainaut M."/>
            <person name="Henrissat B."/>
            <person name="Grigoriev I.V."/>
            <person name="Spatafora J.W."/>
            <person name="Aime M.C."/>
        </authorList>
    </citation>
    <scope>NUCLEOTIDE SEQUENCE [LARGE SCALE GENOMIC DNA]</scope>
    <source>
        <strain evidence="3 4">MCA 4658</strain>
    </source>
</reference>
<dbReference type="Pfam" id="PF13622">
    <property type="entry name" value="4HBT_3"/>
    <property type="match status" value="1"/>
</dbReference>
<dbReference type="InterPro" id="IPR049449">
    <property type="entry name" value="TesB_ACOT8-like_N"/>
</dbReference>
<dbReference type="STRING" id="1522189.A0A316W2Z5"/>
<evidence type="ECO:0000313" key="3">
    <source>
        <dbReference type="EMBL" id="PWN42961.1"/>
    </source>
</evidence>
<gene>
    <name evidence="3" type="ORF">IE81DRAFT_322885</name>
</gene>
<evidence type="ECO:0000256" key="1">
    <source>
        <dbReference type="SAM" id="MobiDB-lite"/>
    </source>
</evidence>
<name>A0A316W2Z5_9BASI</name>
<protein>
    <recommendedName>
        <fullName evidence="2">Acyl-CoA thioesterase-like N-terminal HotDog domain-containing protein</fullName>
    </recommendedName>
</protein>
<dbReference type="InterPro" id="IPR052389">
    <property type="entry name" value="Sec_Metab_Biosynth-Assoc"/>
</dbReference>
<dbReference type="GeneID" id="37035639"/>
<dbReference type="InterPro" id="IPR042171">
    <property type="entry name" value="Acyl-CoA_hotdog"/>
</dbReference>
<sequence length="381" mass="42136">MSTKSIYASGSERSSYSQSQLPDQDHIGLGAERQHQFLRIKMAPLTTSLDVQLRSEAEDGSAAIYSGCLDQEWTIGSVPNGGYSLSAIINAAQAFQRSEKQNSAHVDPFHCAATYLAAAQAGSHEVHLTVLKKGRGFTNLEGRLVQRAKDGKHTTRIVAHIIMTSFAARESDRSLDRYTIRPGSKFHVSCPISPFPQCQGPSKAFQIEKMSMRNRLVVYTDKEQNKKAREEGRLAWGAWMDARKEDERHKTRAGVSNNVVALFADMTNHPQGVDVDQSQLWFPTLQLVLEFKRALPQEVPLLRMGVFATGKFSIQGQTDQDCEVWSHPEDAELLGQPANSGSHILAMCRQVALTLDISINKGFKAGNNDKDAARGPKNSRL</sequence>
<feature type="compositionally biased region" description="Low complexity" evidence="1">
    <location>
        <begin position="1"/>
        <end position="19"/>
    </location>
</feature>
<dbReference type="RefSeq" id="XP_025370121.1">
    <property type="nucleotide sequence ID" value="XM_025513769.1"/>
</dbReference>
<keyword evidence="4" id="KW-1185">Reference proteome</keyword>
<dbReference type="InParanoid" id="A0A316W2Z5"/>
<organism evidence="3 4">
    <name type="scientific">Ceraceosorus guamensis</name>
    <dbReference type="NCBI Taxonomy" id="1522189"/>
    <lineage>
        <taxon>Eukaryota</taxon>
        <taxon>Fungi</taxon>
        <taxon>Dikarya</taxon>
        <taxon>Basidiomycota</taxon>
        <taxon>Ustilaginomycotina</taxon>
        <taxon>Exobasidiomycetes</taxon>
        <taxon>Ceraceosorales</taxon>
        <taxon>Ceraceosoraceae</taxon>
        <taxon>Ceraceosorus</taxon>
    </lineage>
</organism>
<evidence type="ECO:0000259" key="2">
    <source>
        <dbReference type="Pfam" id="PF13622"/>
    </source>
</evidence>
<dbReference type="PANTHER" id="PTHR38110">
    <property type="entry name" value="CHROMOSOME 23, WHOLE GENOME SHOTGUN SEQUENCE"/>
    <property type="match status" value="1"/>
</dbReference>
<evidence type="ECO:0000313" key="4">
    <source>
        <dbReference type="Proteomes" id="UP000245783"/>
    </source>
</evidence>
<dbReference type="OrthoDB" id="2532955at2759"/>
<feature type="region of interest" description="Disordered" evidence="1">
    <location>
        <begin position="1"/>
        <end position="24"/>
    </location>
</feature>
<proteinExistence type="predicted"/>
<feature type="domain" description="Acyl-CoA thioesterase-like N-terminal HotDog" evidence="2">
    <location>
        <begin position="70"/>
        <end position="155"/>
    </location>
</feature>
<dbReference type="Gene3D" id="2.40.160.210">
    <property type="entry name" value="Acyl-CoA thioesterase, double hotdog domain"/>
    <property type="match status" value="1"/>
</dbReference>
<accession>A0A316W2Z5</accession>
<dbReference type="EMBL" id="KZ819374">
    <property type="protein sequence ID" value="PWN42961.1"/>
    <property type="molecule type" value="Genomic_DNA"/>
</dbReference>